<dbReference type="AlphaFoldDB" id="A0A2P7BMW0"/>
<dbReference type="EMBL" id="PGGO01000012">
    <property type="protein sequence ID" value="PSH67798.1"/>
    <property type="molecule type" value="Genomic_DNA"/>
</dbReference>
<evidence type="ECO:0000313" key="2">
    <source>
        <dbReference type="Proteomes" id="UP000241444"/>
    </source>
</evidence>
<organism evidence="1 2">
    <name type="scientific">Phyllobacterium brassicacearum</name>
    <dbReference type="NCBI Taxonomy" id="314235"/>
    <lineage>
        <taxon>Bacteria</taxon>
        <taxon>Pseudomonadati</taxon>
        <taxon>Pseudomonadota</taxon>
        <taxon>Alphaproteobacteria</taxon>
        <taxon>Hyphomicrobiales</taxon>
        <taxon>Phyllobacteriaceae</taxon>
        <taxon>Phyllobacterium</taxon>
    </lineage>
</organism>
<evidence type="ECO:0000313" key="1">
    <source>
        <dbReference type="EMBL" id="PSH67798.1"/>
    </source>
</evidence>
<gene>
    <name evidence="1" type="ORF">CU102_16455</name>
</gene>
<name>A0A2P7BMW0_9HYPH</name>
<dbReference type="OrthoDB" id="7356934at2"/>
<protein>
    <submittedName>
        <fullName evidence="1">DUF3572 domain-containing protein</fullName>
    </submittedName>
</protein>
<dbReference type="RefSeq" id="WP_106712190.1">
    <property type="nucleotide sequence ID" value="NZ_PGGO01000012.1"/>
</dbReference>
<dbReference type="Proteomes" id="UP000241444">
    <property type="component" value="Unassembled WGS sequence"/>
</dbReference>
<proteinExistence type="predicted"/>
<sequence>MRKQINVGDAESMAINSLMFLADDSELLARFLALTGITADQIRTAAGEPGFLAGVLQFYLGHEPTLMRYCEATGTDPALFQEALRLLPGGRQDID</sequence>
<dbReference type="InterPro" id="IPR021955">
    <property type="entry name" value="DUF3572"/>
</dbReference>
<reference evidence="2" key="1">
    <citation type="submission" date="2017-11" db="EMBL/GenBank/DDBJ databases">
        <authorList>
            <person name="Kuznetsova I."/>
            <person name="Sazanova A."/>
            <person name="Chirak E."/>
            <person name="Safronova V."/>
            <person name="Willems A."/>
        </authorList>
    </citation>
    <scope>NUCLEOTIDE SEQUENCE [LARGE SCALE GENOMIC DNA]</scope>
    <source>
        <strain evidence="2">STM 196</strain>
    </source>
</reference>
<dbReference type="Pfam" id="PF12096">
    <property type="entry name" value="DUF3572"/>
    <property type="match status" value="1"/>
</dbReference>
<comment type="caution">
    <text evidence="1">The sequence shown here is derived from an EMBL/GenBank/DDBJ whole genome shotgun (WGS) entry which is preliminary data.</text>
</comment>
<accession>A0A2P7BMW0</accession>
<keyword evidence="2" id="KW-1185">Reference proteome</keyword>